<keyword evidence="4" id="KW-0804">Transcription</keyword>
<dbReference type="EMBL" id="KC999046">
    <property type="protein sequence ID" value="AGS55442.1"/>
    <property type="molecule type" value="mRNA"/>
</dbReference>
<dbReference type="Pfam" id="PF07527">
    <property type="entry name" value="Hairy_orange"/>
    <property type="match status" value="1"/>
</dbReference>
<dbReference type="CDD" id="cd11410">
    <property type="entry name" value="bHLH_O_HES"/>
    <property type="match status" value="1"/>
</dbReference>
<dbReference type="PROSITE" id="PS50888">
    <property type="entry name" value="BHLH"/>
    <property type="match status" value="1"/>
</dbReference>
<name>S5TRL6_PLADU</name>
<feature type="compositionally biased region" description="Polar residues" evidence="6">
    <location>
        <begin position="311"/>
        <end position="330"/>
    </location>
</feature>
<feature type="compositionally biased region" description="Basic and acidic residues" evidence="6">
    <location>
        <begin position="216"/>
        <end position="227"/>
    </location>
</feature>
<dbReference type="InterPro" id="IPR036638">
    <property type="entry name" value="HLH_DNA-bd_sf"/>
</dbReference>
<evidence type="ECO:0000256" key="5">
    <source>
        <dbReference type="ARBA" id="ARBA00023242"/>
    </source>
</evidence>
<dbReference type="SUPFAM" id="SSF47459">
    <property type="entry name" value="HLH, helix-loop-helix DNA-binding domain"/>
    <property type="match status" value="1"/>
</dbReference>
<dbReference type="GO" id="GO:0005634">
    <property type="term" value="C:nucleus"/>
    <property type="evidence" value="ECO:0007669"/>
    <property type="project" value="UniProtKB-SubCell"/>
</dbReference>
<dbReference type="PANTHER" id="PTHR10985">
    <property type="entry name" value="BASIC HELIX-LOOP-HELIX TRANSCRIPTION FACTOR, HES-RELATED"/>
    <property type="match status" value="1"/>
</dbReference>
<dbReference type="Pfam" id="PF00010">
    <property type="entry name" value="HLH"/>
    <property type="match status" value="1"/>
</dbReference>
<comment type="subcellular location">
    <subcellularLocation>
        <location evidence="1">Nucleus</location>
    </subcellularLocation>
</comment>
<evidence type="ECO:0000256" key="2">
    <source>
        <dbReference type="ARBA" id="ARBA00023015"/>
    </source>
</evidence>
<dbReference type="InterPro" id="IPR003650">
    <property type="entry name" value="Orange_dom"/>
</dbReference>
<reference evidence="9" key="1">
    <citation type="submission" date="2013-05" db="EMBL/GenBank/DDBJ databases">
        <title>Evolution of a prolific family: the HES/Hey genes of the annelid Platynereis.</title>
        <authorList>
            <person name="Balavoine G."/>
            <person name="Gazave E."/>
        </authorList>
    </citation>
    <scope>NUCLEOTIDE SEQUENCE</scope>
</reference>
<evidence type="ECO:0000256" key="6">
    <source>
        <dbReference type="SAM" id="MobiDB-lite"/>
    </source>
</evidence>
<keyword evidence="5" id="KW-0539">Nucleus</keyword>
<dbReference type="GO" id="GO:0046983">
    <property type="term" value="F:protein dimerization activity"/>
    <property type="evidence" value="ECO:0007669"/>
    <property type="project" value="InterPro"/>
</dbReference>
<dbReference type="Gene3D" id="4.10.280.10">
    <property type="entry name" value="Helix-loop-helix DNA-binding domain"/>
    <property type="match status" value="1"/>
</dbReference>
<evidence type="ECO:0000259" key="8">
    <source>
        <dbReference type="PROSITE" id="PS51054"/>
    </source>
</evidence>
<proteinExistence type="evidence at transcript level"/>
<accession>S5TRL6</accession>
<dbReference type="SUPFAM" id="SSF158457">
    <property type="entry name" value="Orange domain-like"/>
    <property type="match status" value="1"/>
</dbReference>
<dbReference type="GO" id="GO:0006355">
    <property type="term" value="P:regulation of DNA-templated transcription"/>
    <property type="evidence" value="ECO:0007669"/>
    <property type="project" value="InterPro"/>
</dbReference>
<protein>
    <submittedName>
        <fullName evidence="9">Hairy enhancer of split 8</fullName>
    </submittedName>
</protein>
<keyword evidence="2" id="KW-0805">Transcription regulation</keyword>
<feature type="compositionally biased region" description="Low complexity" evidence="6">
    <location>
        <begin position="205"/>
        <end position="215"/>
    </location>
</feature>
<dbReference type="FunFam" id="4.10.280.10:FF:000009">
    <property type="entry name" value="Transcription factor HES-1"/>
    <property type="match status" value="1"/>
</dbReference>
<evidence type="ECO:0000256" key="1">
    <source>
        <dbReference type="ARBA" id="ARBA00004123"/>
    </source>
</evidence>
<feature type="compositionally biased region" description="Low complexity" evidence="6">
    <location>
        <begin position="136"/>
        <end position="148"/>
    </location>
</feature>
<dbReference type="InterPro" id="IPR050370">
    <property type="entry name" value="HES_HEY"/>
</dbReference>
<sequence length="353" mass="39184">MDLRMEKALPLQPSKAMSNRRINKPLMERRRRARINQSLTQLKTLVLSSMNKDPARYNRLEKADILEMTVNHLKGLQSQQTKYSLSDPETLAKFQSGFSQCAAEISNYLDQISDLDSQVKEGILGHVTDAAERFKSSQMAPVVAVSSSSEEEEKMDDSPSKGSDTENESPESPESSGYLDMNRRIKNYSKCPTIDVESSSDGEHSTTTSNHSLHSPRSDSDEGDYHAPRSNQNQMPSRRIVFGDFQLVIQKTSDGHSFRFPDDVKSQQRGVHRIQATTVTVPCASPTRSASPELRGNTPDINNNNVPQAIPSQGFPSQGFPSQGFPSQGFPSRGIPSQGIPSHPALVNPWRPW</sequence>
<feature type="domain" description="Orange" evidence="8">
    <location>
        <begin position="94"/>
        <end position="127"/>
    </location>
</feature>
<evidence type="ECO:0000259" key="7">
    <source>
        <dbReference type="PROSITE" id="PS50888"/>
    </source>
</evidence>
<dbReference type="AlphaFoldDB" id="S5TRL6"/>
<dbReference type="PROSITE" id="PS51054">
    <property type="entry name" value="ORANGE"/>
    <property type="match status" value="1"/>
</dbReference>
<evidence type="ECO:0000256" key="3">
    <source>
        <dbReference type="ARBA" id="ARBA00023125"/>
    </source>
</evidence>
<dbReference type="SMART" id="SM00353">
    <property type="entry name" value="HLH"/>
    <property type="match status" value="1"/>
</dbReference>
<feature type="region of interest" description="Disordered" evidence="6">
    <location>
        <begin position="135"/>
        <end position="239"/>
    </location>
</feature>
<keyword evidence="3" id="KW-0238">DNA-binding</keyword>
<gene>
    <name evidence="9" type="primary">Hes8</name>
</gene>
<organism evidence="9">
    <name type="scientific">Platynereis dumerilii</name>
    <name type="common">Dumeril's clam worm</name>
    <dbReference type="NCBI Taxonomy" id="6359"/>
    <lineage>
        <taxon>Eukaryota</taxon>
        <taxon>Metazoa</taxon>
        <taxon>Spiralia</taxon>
        <taxon>Lophotrochozoa</taxon>
        <taxon>Annelida</taxon>
        <taxon>Polychaeta</taxon>
        <taxon>Errantia</taxon>
        <taxon>Phyllodocida</taxon>
        <taxon>Nereididae</taxon>
        <taxon>Platynereis</taxon>
    </lineage>
</organism>
<feature type="domain" description="BHLH" evidence="7">
    <location>
        <begin position="19"/>
        <end position="76"/>
    </location>
</feature>
<dbReference type="InterPro" id="IPR011598">
    <property type="entry name" value="bHLH_dom"/>
</dbReference>
<evidence type="ECO:0000313" key="9">
    <source>
        <dbReference type="EMBL" id="AGS55442.1"/>
    </source>
</evidence>
<feature type="region of interest" description="Disordered" evidence="6">
    <location>
        <begin position="311"/>
        <end position="353"/>
    </location>
</feature>
<evidence type="ECO:0000256" key="4">
    <source>
        <dbReference type="ARBA" id="ARBA00023163"/>
    </source>
</evidence>
<dbReference type="GO" id="GO:0003677">
    <property type="term" value="F:DNA binding"/>
    <property type="evidence" value="ECO:0007669"/>
    <property type="project" value="UniProtKB-KW"/>
</dbReference>